<dbReference type="InterPro" id="IPR035979">
    <property type="entry name" value="RBD_domain_sf"/>
</dbReference>
<comment type="subcellular location">
    <subcellularLocation>
        <location evidence="1">Nucleus</location>
    </subcellularLocation>
</comment>
<feature type="compositionally biased region" description="Basic residues" evidence="5">
    <location>
        <begin position="1"/>
        <end position="22"/>
    </location>
</feature>
<evidence type="ECO:0000256" key="3">
    <source>
        <dbReference type="ARBA" id="ARBA00023161"/>
    </source>
</evidence>
<feature type="compositionally biased region" description="Basic and acidic residues" evidence="5">
    <location>
        <begin position="237"/>
        <end position="246"/>
    </location>
</feature>
<dbReference type="OrthoDB" id="18087at2759"/>
<dbReference type="Pfam" id="PF03467">
    <property type="entry name" value="Smg4_UPF3"/>
    <property type="match status" value="1"/>
</dbReference>
<keyword evidence="8" id="KW-1185">Reference proteome</keyword>
<dbReference type="SUPFAM" id="SSF54928">
    <property type="entry name" value="RNA-binding domain, RBD"/>
    <property type="match status" value="1"/>
</dbReference>
<feature type="compositionally biased region" description="Basic residues" evidence="5">
    <location>
        <begin position="376"/>
        <end position="385"/>
    </location>
</feature>
<feature type="region of interest" description="Disordered" evidence="5">
    <location>
        <begin position="1"/>
        <end position="50"/>
    </location>
</feature>
<accession>A0A2V3IYE9</accession>
<evidence type="ECO:0000259" key="6">
    <source>
        <dbReference type="Pfam" id="PF03467"/>
    </source>
</evidence>
<feature type="compositionally biased region" description="Gly residues" evidence="5">
    <location>
        <begin position="358"/>
        <end position="373"/>
    </location>
</feature>
<dbReference type="STRING" id="448386.A0A2V3IYE9"/>
<dbReference type="PANTHER" id="PTHR13112">
    <property type="entry name" value="UPF3 REGULATOR OF NONSENSE TRANSCRIPTS-LIKE PROTEIN"/>
    <property type="match status" value="1"/>
</dbReference>
<dbReference type="InterPro" id="IPR039722">
    <property type="entry name" value="Upf3"/>
</dbReference>
<feature type="compositionally biased region" description="Polar residues" evidence="5">
    <location>
        <begin position="324"/>
        <end position="340"/>
    </location>
</feature>
<dbReference type="EMBL" id="NBIV01000034">
    <property type="protein sequence ID" value="PXF46707.1"/>
    <property type="molecule type" value="Genomic_DNA"/>
</dbReference>
<comment type="similarity">
    <text evidence="2">Belongs to the RENT3 family.</text>
</comment>
<dbReference type="CDD" id="cd12455">
    <property type="entry name" value="RRM_like_Smg4_UPF3"/>
    <property type="match status" value="1"/>
</dbReference>
<dbReference type="Gene3D" id="3.30.70.330">
    <property type="match status" value="1"/>
</dbReference>
<organism evidence="7 8">
    <name type="scientific">Gracilariopsis chorda</name>
    <dbReference type="NCBI Taxonomy" id="448386"/>
    <lineage>
        <taxon>Eukaryota</taxon>
        <taxon>Rhodophyta</taxon>
        <taxon>Florideophyceae</taxon>
        <taxon>Rhodymeniophycidae</taxon>
        <taxon>Gracilariales</taxon>
        <taxon>Gracilariaceae</taxon>
        <taxon>Gracilariopsis</taxon>
    </lineage>
</organism>
<feature type="region of interest" description="Disordered" evidence="5">
    <location>
        <begin position="237"/>
        <end position="424"/>
    </location>
</feature>
<keyword evidence="4" id="KW-0539">Nucleus</keyword>
<evidence type="ECO:0000313" key="8">
    <source>
        <dbReference type="Proteomes" id="UP000247409"/>
    </source>
</evidence>
<feature type="compositionally biased region" description="Basic and acidic residues" evidence="5">
    <location>
        <begin position="294"/>
        <end position="322"/>
    </location>
</feature>
<evidence type="ECO:0000256" key="1">
    <source>
        <dbReference type="ARBA" id="ARBA00004123"/>
    </source>
</evidence>
<sequence>MDRASARRGRAPGGRPRRRPPRPSHPQQASPRSHPRSKNRPRKRPPPPSVAIKIVVRRLPPTLTAEQFRTHANPKGADKALWNAYYPGKVEAVGAVKRSAQVVRHSVAYLAFEKLEDATHFFNEFDGFKFVDPGKTIDSSLQSGTDYFARVERAMFQTTPLLTRRRAPPAIEGTIESDPDYLNFLAEMKGDAEREQSELAANQTAGSSVVSRHTTTEKEDRASKGLVLTPLIEDVRARRKERDERKKAKSTVRGSRGKGRGSTAPPPAAISAVPKVVESVENVKLGAKRKKRRAGDNKNASKRDDAVQERKGSKSGANERRNGQIRQTGPNAGNSTSANANKAPPSSPFANNNAAMNGGSGSKGGSTRGGSGGRSRYSRGQKGRGRYAQNGNGTIGGKHEAGSSDSVHGPVRVLKKEASVTHKT</sequence>
<reference evidence="7 8" key="1">
    <citation type="journal article" date="2018" name="Mol. Biol. Evol.">
        <title>Analysis of the draft genome of the red seaweed Gracilariopsis chorda provides insights into genome size evolution in Rhodophyta.</title>
        <authorList>
            <person name="Lee J."/>
            <person name="Yang E.C."/>
            <person name="Graf L."/>
            <person name="Yang J.H."/>
            <person name="Qiu H."/>
            <person name="Zel Zion U."/>
            <person name="Chan C.X."/>
            <person name="Stephens T.G."/>
            <person name="Weber A.P.M."/>
            <person name="Boo G.H."/>
            <person name="Boo S.M."/>
            <person name="Kim K.M."/>
            <person name="Shin Y."/>
            <person name="Jung M."/>
            <person name="Lee S.J."/>
            <person name="Yim H.S."/>
            <person name="Lee J.H."/>
            <person name="Bhattacharya D."/>
            <person name="Yoon H.S."/>
        </authorList>
    </citation>
    <scope>NUCLEOTIDE SEQUENCE [LARGE SCALE GENOMIC DNA]</scope>
    <source>
        <strain evidence="7 8">SKKU-2015</strain>
        <tissue evidence="7">Whole body</tissue>
    </source>
</reference>
<feature type="domain" description="UPF3" evidence="6">
    <location>
        <begin position="52"/>
        <end position="239"/>
    </location>
</feature>
<proteinExistence type="inferred from homology"/>
<evidence type="ECO:0000313" key="7">
    <source>
        <dbReference type="EMBL" id="PXF46707.1"/>
    </source>
</evidence>
<feature type="compositionally biased region" description="Basic residues" evidence="5">
    <location>
        <begin position="33"/>
        <end position="45"/>
    </location>
</feature>
<evidence type="ECO:0000256" key="4">
    <source>
        <dbReference type="ARBA" id="ARBA00023242"/>
    </source>
</evidence>
<dbReference type="Proteomes" id="UP000247409">
    <property type="component" value="Unassembled WGS sequence"/>
</dbReference>
<keyword evidence="3" id="KW-0866">Nonsense-mediated mRNA decay</keyword>
<dbReference type="GO" id="GO:0005737">
    <property type="term" value="C:cytoplasm"/>
    <property type="evidence" value="ECO:0007669"/>
    <property type="project" value="TreeGrafter"/>
</dbReference>
<feature type="compositionally biased region" description="Polar residues" evidence="5">
    <location>
        <begin position="199"/>
        <end position="213"/>
    </location>
</feature>
<dbReference type="GO" id="GO:0005730">
    <property type="term" value="C:nucleolus"/>
    <property type="evidence" value="ECO:0007669"/>
    <property type="project" value="TreeGrafter"/>
</dbReference>
<gene>
    <name evidence="7" type="ORF">BWQ96_03533</name>
</gene>
<dbReference type="GO" id="GO:0000184">
    <property type="term" value="P:nuclear-transcribed mRNA catabolic process, nonsense-mediated decay"/>
    <property type="evidence" value="ECO:0007669"/>
    <property type="project" value="UniProtKB-KW"/>
</dbReference>
<protein>
    <submittedName>
        <fullName evidence="7">Regulator of nonsense transcripts UPF3</fullName>
    </submittedName>
</protein>
<dbReference type="InterPro" id="IPR005120">
    <property type="entry name" value="UPF3_dom"/>
</dbReference>
<feature type="region of interest" description="Disordered" evidence="5">
    <location>
        <begin position="192"/>
        <end position="225"/>
    </location>
</feature>
<feature type="compositionally biased region" description="Basic and acidic residues" evidence="5">
    <location>
        <begin position="214"/>
        <end position="223"/>
    </location>
</feature>
<comment type="caution">
    <text evidence="7">The sequence shown here is derived from an EMBL/GenBank/DDBJ whole genome shotgun (WGS) entry which is preliminary data.</text>
</comment>
<dbReference type="PANTHER" id="PTHR13112:SF0">
    <property type="entry name" value="FI21285P1"/>
    <property type="match status" value="1"/>
</dbReference>
<name>A0A2V3IYE9_9FLOR</name>
<evidence type="ECO:0000256" key="5">
    <source>
        <dbReference type="SAM" id="MobiDB-lite"/>
    </source>
</evidence>
<evidence type="ECO:0000256" key="2">
    <source>
        <dbReference type="ARBA" id="ARBA00005991"/>
    </source>
</evidence>
<dbReference type="GO" id="GO:0003729">
    <property type="term" value="F:mRNA binding"/>
    <property type="evidence" value="ECO:0007669"/>
    <property type="project" value="TreeGrafter"/>
</dbReference>
<feature type="compositionally biased region" description="Basic and acidic residues" evidence="5">
    <location>
        <begin position="414"/>
        <end position="424"/>
    </location>
</feature>
<dbReference type="InterPro" id="IPR012677">
    <property type="entry name" value="Nucleotide-bd_a/b_plait_sf"/>
</dbReference>
<dbReference type="AlphaFoldDB" id="A0A2V3IYE9"/>
<dbReference type="GO" id="GO:0045727">
    <property type="term" value="P:positive regulation of translation"/>
    <property type="evidence" value="ECO:0007669"/>
    <property type="project" value="TreeGrafter"/>
</dbReference>
<feature type="compositionally biased region" description="Basic residues" evidence="5">
    <location>
        <begin position="247"/>
        <end position="259"/>
    </location>
</feature>